<evidence type="ECO:0000313" key="1">
    <source>
        <dbReference type="EMBL" id="KYG27036.1"/>
    </source>
</evidence>
<evidence type="ECO:0008006" key="3">
    <source>
        <dbReference type="Google" id="ProtNLM"/>
    </source>
</evidence>
<dbReference type="AlphaFoldDB" id="A0A162CXI4"/>
<dbReference type="OrthoDB" id="9785438at2"/>
<comment type="caution">
    <text evidence="1">The sequence shown here is derived from an EMBL/GenBank/DDBJ whole genome shotgun (WGS) entry which is preliminary data.</text>
</comment>
<name>A0A162CXI4_9BACI</name>
<dbReference type="EMBL" id="LTAO01000037">
    <property type="protein sequence ID" value="KYG27036.1"/>
    <property type="molecule type" value="Genomic_DNA"/>
</dbReference>
<protein>
    <recommendedName>
        <fullName evidence="3">Thiol-disulfide oxidoreductase</fullName>
    </recommendedName>
</protein>
<dbReference type="Pfam" id="PF04134">
    <property type="entry name" value="DCC1-like"/>
    <property type="match status" value="1"/>
</dbReference>
<accession>A0A162CXI4</accession>
<sequence>MRKLKEKEAGGIILFDGVCNVCNTFVDFILKKDTDEFYYFASLQSEKGQQLLEKYQINKELDTVVVIENHQVYLFSDSIIKIAEKLSKPWSYFRFIIIFPRPIRNFFYRVFAKRRYKLFGQKSSCRLPTKEEKRRFLS</sequence>
<dbReference type="InterPro" id="IPR052927">
    <property type="entry name" value="DCC_oxidoreductase"/>
</dbReference>
<proteinExistence type="predicted"/>
<dbReference type="Proteomes" id="UP000075806">
    <property type="component" value="Unassembled WGS sequence"/>
</dbReference>
<reference evidence="1" key="1">
    <citation type="submission" date="2016-02" db="EMBL/GenBank/DDBJ databases">
        <title>Genome sequence of Bacillus trypoxylicola KCTC 13244(T).</title>
        <authorList>
            <person name="Jeong H."/>
            <person name="Park S.-H."/>
            <person name="Choi S.-K."/>
        </authorList>
    </citation>
    <scope>NUCLEOTIDE SEQUENCE [LARGE SCALE GENOMIC DNA]</scope>
    <source>
        <strain evidence="1">KCTC 13244</strain>
    </source>
</reference>
<dbReference type="PANTHER" id="PTHR33639">
    <property type="entry name" value="THIOL-DISULFIDE OXIDOREDUCTASE DCC"/>
    <property type="match status" value="1"/>
</dbReference>
<keyword evidence="2" id="KW-1185">Reference proteome</keyword>
<dbReference type="PANTHER" id="PTHR33639:SF2">
    <property type="entry name" value="DUF393 DOMAIN-CONTAINING PROTEIN"/>
    <property type="match status" value="1"/>
</dbReference>
<evidence type="ECO:0000313" key="2">
    <source>
        <dbReference type="Proteomes" id="UP000075806"/>
    </source>
</evidence>
<dbReference type="InterPro" id="IPR007263">
    <property type="entry name" value="DCC1-like"/>
</dbReference>
<organism evidence="1 2">
    <name type="scientific">Alkalihalobacillus trypoxylicola</name>
    <dbReference type="NCBI Taxonomy" id="519424"/>
    <lineage>
        <taxon>Bacteria</taxon>
        <taxon>Bacillati</taxon>
        <taxon>Bacillota</taxon>
        <taxon>Bacilli</taxon>
        <taxon>Bacillales</taxon>
        <taxon>Bacillaceae</taxon>
        <taxon>Alkalihalobacillus</taxon>
    </lineage>
</organism>
<dbReference type="GO" id="GO:0015035">
    <property type="term" value="F:protein-disulfide reductase activity"/>
    <property type="evidence" value="ECO:0007669"/>
    <property type="project" value="InterPro"/>
</dbReference>
<gene>
    <name evidence="1" type="ORF">AZF04_11930</name>
</gene>